<reference evidence="2 3" key="1">
    <citation type="submission" date="2015-09" db="EMBL/GenBank/DDBJ databases">
        <title>Genome Sequences of Mycobacterium immunogenum Isolates, Recuperated from a Chloraminated Drinking Water Distribution System Simulator Subjected to Episodes of Nitrification.</title>
        <authorList>
            <person name="Gomez-Alvarez V."/>
            <person name="Revetta R.P."/>
        </authorList>
    </citation>
    <scope>NUCLEOTIDE SEQUENCE [LARGE SCALE GENOMIC DNA]</scope>
    <source>
        <strain evidence="2 3">H076</strain>
    </source>
</reference>
<feature type="compositionally biased region" description="Polar residues" evidence="1">
    <location>
        <begin position="339"/>
        <end position="364"/>
    </location>
</feature>
<protein>
    <submittedName>
        <fullName evidence="2">Uncharacterized protein</fullName>
    </submittedName>
</protein>
<feature type="compositionally biased region" description="Polar residues" evidence="1">
    <location>
        <begin position="113"/>
        <end position="123"/>
    </location>
</feature>
<dbReference type="Proteomes" id="UP000037962">
    <property type="component" value="Unassembled WGS sequence"/>
</dbReference>
<sequence length="430" mass="44178">MSEDKPTDLGSAAAHQRALTLDRLATEQRRQCTQVAGQNEGRTITKACENLIAQAQANEREADRMNQTSEALKIREEAAKLWNRNAPRDSELAAASKAVATASEELKRAANANEDTTAAQHAWNSALAHSRELNERRKQADEDYERAEQRAKTKLAKLKGKGGGDLKGGADDYSTPGDGRAKSTPQRKSTLSSSTPAKSAAGATIPRTTASSAPSAAATSTSNEALSELVARLHPKQQQAPIQQAPAQGAPPAQPAATLAAPNTAASTRPDSRNSAADAIKSSDVPDIPIAVGVNPSPTTTSPAAAASTAQHTPATSGTSAKDLHTDANVTGRAGGPHTVTSGATAMSNTKGMLGAQSQTATQNGAAPHPVAGPLGVGGGGAPTSKRDSKITTAHSTLEYEPGVVPGGTIAQNRPDGDDEEGDKKKRRAS</sequence>
<feature type="compositionally biased region" description="Low complexity" evidence="1">
    <location>
        <begin position="365"/>
        <end position="374"/>
    </location>
</feature>
<feature type="compositionally biased region" description="Low complexity" evidence="1">
    <location>
        <begin position="236"/>
        <end position="266"/>
    </location>
</feature>
<organism evidence="2 3">
    <name type="scientific">Mycobacteroides immunogenum</name>
    <dbReference type="NCBI Taxonomy" id="83262"/>
    <lineage>
        <taxon>Bacteria</taxon>
        <taxon>Bacillati</taxon>
        <taxon>Actinomycetota</taxon>
        <taxon>Actinomycetes</taxon>
        <taxon>Mycobacteriales</taxon>
        <taxon>Mycobacteriaceae</taxon>
        <taxon>Mycobacteroides</taxon>
    </lineage>
</organism>
<keyword evidence="3" id="KW-1185">Reference proteome</keyword>
<evidence type="ECO:0000256" key="1">
    <source>
        <dbReference type="SAM" id="MobiDB-lite"/>
    </source>
</evidence>
<evidence type="ECO:0000313" key="2">
    <source>
        <dbReference type="EMBL" id="KPG25083.1"/>
    </source>
</evidence>
<feature type="compositionally biased region" description="Low complexity" evidence="1">
    <location>
        <begin position="208"/>
        <end position="222"/>
    </location>
</feature>
<feature type="compositionally biased region" description="Polar residues" evidence="1">
    <location>
        <begin position="183"/>
        <end position="197"/>
    </location>
</feature>
<comment type="caution">
    <text evidence="2">The sequence shown here is derived from an EMBL/GenBank/DDBJ whole genome shotgun (WGS) entry which is preliminary data.</text>
</comment>
<proteinExistence type="predicted"/>
<feature type="compositionally biased region" description="Basic and acidic residues" evidence="1">
    <location>
        <begin position="129"/>
        <end position="151"/>
    </location>
</feature>
<name>A0ABR5LJU4_9MYCO</name>
<dbReference type="EMBL" id="LJFS01000058">
    <property type="protein sequence ID" value="KPG25083.1"/>
    <property type="molecule type" value="Genomic_DNA"/>
</dbReference>
<accession>A0ABR5LJU4</accession>
<feature type="compositionally biased region" description="Low complexity" evidence="1">
    <location>
        <begin position="296"/>
        <end position="317"/>
    </location>
</feature>
<feature type="region of interest" description="Disordered" evidence="1">
    <location>
        <begin position="106"/>
        <end position="430"/>
    </location>
</feature>
<evidence type="ECO:0000313" key="3">
    <source>
        <dbReference type="Proteomes" id="UP000037962"/>
    </source>
</evidence>
<gene>
    <name evidence="2" type="ORF">AN912_27740</name>
</gene>